<dbReference type="AlphaFoldDB" id="A0A453NFA1"/>
<keyword evidence="6" id="KW-1185">Reference proteome</keyword>
<name>A0A453NFA1_AEGTS</name>
<reference evidence="6" key="1">
    <citation type="journal article" date="2014" name="Science">
        <title>Ancient hybridizations among the ancestral genomes of bread wheat.</title>
        <authorList>
            <consortium name="International Wheat Genome Sequencing Consortium,"/>
            <person name="Marcussen T."/>
            <person name="Sandve S.R."/>
            <person name="Heier L."/>
            <person name="Spannagl M."/>
            <person name="Pfeifer M."/>
            <person name="Jakobsen K.S."/>
            <person name="Wulff B.B."/>
            <person name="Steuernagel B."/>
            <person name="Mayer K.F."/>
            <person name="Olsen O.A."/>
        </authorList>
    </citation>
    <scope>NUCLEOTIDE SEQUENCE [LARGE SCALE GENOMIC DNA]</scope>
    <source>
        <strain evidence="6">cv. AL8/78</strain>
    </source>
</reference>
<keyword evidence="2" id="KW-0863">Zinc-finger</keyword>
<evidence type="ECO:0000256" key="3">
    <source>
        <dbReference type="SAM" id="MobiDB-lite"/>
    </source>
</evidence>
<protein>
    <recommendedName>
        <fullName evidence="4">C3H1-type domain-containing protein</fullName>
    </recommendedName>
</protein>
<dbReference type="InterPro" id="IPR045348">
    <property type="entry name" value="CPSF4/Yth1"/>
</dbReference>
<feature type="region of interest" description="Disordered" evidence="3">
    <location>
        <begin position="1"/>
        <end position="36"/>
    </location>
</feature>
<feature type="region of interest" description="Disordered" evidence="3">
    <location>
        <begin position="294"/>
        <end position="321"/>
    </location>
</feature>
<accession>A0A453NFA1</accession>
<evidence type="ECO:0000256" key="2">
    <source>
        <dbReference type="PROSITE-ProRule" id="PRU00723"/>
    </source>
</evidence>
<dbReference type="PROSITE" id="PS50103">
    <property type="entry name" value="ZF_C3H1"/>
    <property type="match status" value="1"/>
</dbReference>
<evidence type="ECO:0000256" key="1">
    <source>
        <dbReference type="ARBA" id="ARBA00022737"/>
    </source>
</evidence>
<dbReference type="Gramene" id="AET6Gv20356800.12">
    <property type="protein sequence ID" value="AET6Gv20356800.12"/>
    <property type="gene ID" value="AET6Gv20356800"/>
</dbReference>
<dbReference type="InterPro" id="IPR000571">
    <property type="entry name" value="Znf_CCCH"/>
</dbReference>
<dbReference type="PANTHER" id="PTHR23102:SF24">
    <property type="entry name" value="CLEAVAGE AND POLYADENYLATION SPECIFICITY FACTOR SUBUNIT 4"/>
    <property type="match status" value="1"/>
</dbReference>
<organism evidence="5 6">
    <name type="scientific">Aegilops tauschii subsp. strangulata</name>
    <name type="common">Goatgrass</name>
    <dbReference type="NCBI Taxonomy" id="200361"/>
    <lineage>
        <taxon>Eukaryota</taxon>
        <taxon>Viridiplantae</taxon>
        <taxon>Streptophyta</taxon>
        <taxon>Embryophyta</taxon>
        <taxon>Tracheophyta</taxon>
        <taxon>Spermatophyta</taxon>
        <taxon>Magnoliopsida</taxon>
        <taxon>Liliopsida</taxon>
        <taxon>Poales</taxon>
        <taxon>Poaceae</taxon>
        <taxon>BOP clade</taxon>
        <taxon>Pooideae</taxon>
        <taxon>Triticodae</taxon>
        <taxon>Triticeae</taxon>
        <taxon>Triticinae</taxon>
        <taxon>Aegilops</taxon>
    </lineage>
</organism>
<feature type="compositionally biased region" description="Low complexity" evidence="3">
    <location>
        <begin position="1"/>
        <end position="10"/>
    </location>
</feature>
<reference evidence="5" key="5">
    <citation type="journal article" date="2021" name="G3 (Bethesda)">
        <title>Aegilops tauschii genome assembly Aet v5.0 features greater sequence contiguity and improved annotation.</title>
        <authorList>
            <person name="Wang L."/>
            <person name="Zhu T."/>
            <person name="Rodriguez J.C."/>
            <person name="Deal K.R."/>
            <person name="Dubcovsky J."/>
            <person name="McGuire P.E."/>
            <person name="Lux T."/>
            <person name="Spannagl M."/>
            <person name="Mayer K.F.X."/>
            <person name="Baldrich P."/>
            <person name="Meyers B.C."/>
            <person name="Huo N."/>
            <person name="Gu Y.Q."/>
            <person name="Zhou H."/>
            <person name="Devos K.M."/>
            <person name="Bennetzen J.L."/>
            <person name="Unver T."/>
            <person name="Budak H."/>
            <person name="Gulick P.J."/>
            <person name="Galiba G."/>
            <person name="Kalapos B."/>
            <person name="Nelson D.R."/>
            <person name="Li P."/>
            <person name="You F.M."/>
            <person name="Luo M.C."/>
            <person name="Dvorak J."/>
        </authorList>
    </citation>
    <scope>NUCLEOTIDE SEQUENCE [LARGE SCALE GENOMIC DNA]</scope>
    <source>
        <strain evidence="5">cv. AL8/78</strain>
    </source>
</reference>
<reference evidence="6" key="2">
    <citation type="journal article" date="2017" name="Nat. Plants">
        <title>The Aegilops tauschii genome reveals multiple impacts of transposons.</title>
        <authorList>
            <person name="Zhao G."/>
            <person name="Zou C."/>
            <person name="Li K."/>
            <person name="Wang K."/>
            <person name="Li T."/>
            <person name="Gao L."/>
            <person name="Zhang X."/>
            <person name="Wang H."/>
            <person name="Yang Z."/>
            <person name="Liu X."/>
            <person name="Jiang W."/>
            <person name="Mao L."/>
            <person name="Kong X."/>
            <person name="Jiao Y."/>
            <person name="Jia J."/>
        </authorList>
    </citation>
    <scope>NUCLEOTIDE SEQUENCE [LARGE SCALE GENOMIC DNA]</scope>
    <source>
        <strain evidence="6">cv. AL8/78</strain>
    </source>
</reference>
<feature type="region of interest" description="Disordered" evidence="3">
    <location>
        <begin position="48"/>
        <end position="87"/>
    </location>
</feature>
<evidence type="ECO:0000313" key="6">
    <source>
        <dbReference type="Proteomes" id="UP000015105"/>
    </source>
</evidence>
<keyword evidence="1" id="KW-0677">Repeat</keyword>
<keyword evidence="2" id="KW-0479">Metal-binding</keyword>
<dbReference type="GO" id="GO:0008270">
    <property type="term" value="F:zinc ion binding"/>
    <property type="evidence" value="ECO:0007669"/>
    <property type="project" value="UniProtKB-KW"/>
</dbReference>
<dbReference type="EnsemblPlants" id="AET6Gv20356800.12">
    <property type="protein sequence ID" value="AET6Gv20356800.12"/>
    <property type="gene ID" value="AET6Gv20356800"/>
</dbReference>
<sequence>FSAGSGFASSEAPIVAVGGPSRGRGHGSIEMDGDEDSLRFDFEDGLDAAGAGTESSAWPFEAPIPAAGGPSHGPVSGSIQMDGDEGSLRFDIEDGLDAAGAGTGSLAWSFEAPIPAAGGPSYGPGSGSIQMDGDEDSLHFDIEDYLDAAGAGTGSSVWSFEAPIPAAGGPSHGPDSGSIQMDGDEGSLRFDLDAVGAGSGSDEEIPECIMFSVGFCLNGPNCKCMHVKLPGPPPVQEVLQKFQQTNAYNYGSSSTTYQPRDNNCKQKAKPQVQHESVLENQNLAVNATLVAQQPAAQHVQTENPPPHLQQQQNAQVQGVHNGSSIQKLPQLQAHFHKGNQGGSF</sequence>
<feature type="zinc finger region" description="C3H1-type" evidence="2">
    <location>
        <begin position="202"/>
        <end position="229"/>
    </location>
</feature>
<proteinExistence type="predicted"/>
<dbReference type="Proteomes" id="UP000015105">
    <property type="component" value="Chromosome 6D"/>
</dbReference>
<keyword evidence="2" id="KW-0862">Zinc</keyword>
<feature type="domain" description="C3H1-type" evidence="4">
    <location>
        <begin position="202"/>
        <end position="229"/>
    </location>
</feature>
<reference evidence="5" key="4">
    <citation type="submission" date="2019-03" db="UniProtKB">
        <authorList>
            <consortium name="EnsemblPlants"/>
        </authorList>
    </citation>
    <scope>IDENTIFICATION</scope>
</reference>
<dbReference type="PANTHER" id="PTHR23102">
    <property type="entry name" value="CLEAVAGE AND POLYADENYLATION SPECIFICITY FACTOR SUBUNIT 4-RELATED"/>
    <property type="match status" value="1"/>
</dbReference>
<evidence type="ECO:0000259" key="4">
    <source>
        <dbReference type="PROSITE" id="PS50103"/>
    </source>
</evidence>
<reference evidence="5" key="3">
    <citation type="journal article" date="2017" name="Nature">
        <title>Genome sequence of the progenitor of the wheat D genome Aegilops tauschii.</title>
        <authorList>
            <person name="Luo M.C."/>
            <person name="Gu Y.Q."/>
            <person name="Puiu D."/>
            <person name="Wang H."/>
            <person name="Twardziok S.O."/>
            <person name="Deal K.R."/>
            <person name="Huo N."/>
            <person name="Zhu T."/>
            <person name="Wang L."/>
            <person name="Wang Y."/>
            <person name="McGuire P.E."/>
            <person name="Liu S."/>
            <person name="Long H."/>
            <person name="Ramasamy R.K."/>
            <person name="Rodriguez J.C."/>
            <person name="Van S.L."/>
            <person name="Yuan L."/>
            <person name="Wang Z."/>
            <person name="Xia Z."/>
            <person name="Xiao L."/>
            <person name="Anderson O.D."/>
            <person name="Ouyang S."/>
            <person name="Liang Y."/>
            <person name="Zimin A.V."/>
            <person name="Pertea G."/>
            <person name="Qi P."/>
            <person name="Bennetzen J.L."/>
            <person name="Dai X."/>
            <person name="Dawson M.W."/>
            <person name="Muller H.G."/>
            <person name="Kugler K."/>
            <person name="Rivarola-Duarte L."/>
            <person name="Spannagl M."/>
            <person name="Mayer K.F.X."/>
            <person name="Lu F.H."/>
            <person name="Bevan M.W."/>
            <person name="Leroy P."/>
            <person name="Li P."/>
            <person name="You F.M."/>
            <person name="Sun Q."/>
            <person name="Liu Z."/>
            <person name="Lyons E."/>
            <person name="Wicker T."/>
            <person name="Salzberg S.L."/>
            <person name="Devos K.M."/>
            <person name="Dvorak J."/>
        </authorList>
    </citation>
    <scope>NUCLEOTIDE SEQUENCE [LARGE SCALE GENOMIC DNA]</scope>
    <source>
        <strain evidence="5">cv. AL8/78</strain>
    </source>
</reference>
<dbReference type="GO" id="GO:0003723">
    <property type="term" value="F:RNA binding"/>
    <property type="evidence" value="ECO:0007669"/>
    <property type="project" value="InterPro"/>
</dbReference>
<evidence type="ECO:0000313" key="5">
    <source>
        <dbReference type="EnsemblPlants" id="AET6Gv20356800.12"/>
    </source>
</evidence>